<dbReference type="EMBL" id="AAQR03046254">
    <property type="status" value="NOT_ANNOTATED_CDS"/>
    <property type="molecule type" value="Genomic_DNA"/>
</dbReference>
<dbReference type="PANTHER" id="PTHR11461:SF160">
    <property type="entry name" value="SERINE (OR CYSTEINE) PEPTIDASE INHIBITOR, CLADE A (ALPHA-1 ANTIPROTEINASE, ANTITRYPSIN), MEMBER 16"/>
    <property type="match status" value="1"/>
</dbReference>
<keyword evidence="8" id="KW-1185">Reference proteome</keyword>
<accession>H0XHX7</accession>
<dbReference type="Gene3D" id="2.30.39.10">
    <property type="entry name" value="Alpha-1-antitrypsin, domain 1"/>
    <property type="match status" value="1"/>
</dbReference>
<proteinExistence type="inferred from homology"/>
<dbReference type="GO" id="GO:0004867">
    <property type="term" value="F:serine-type endopeptidase inhibitor activity"/>
    <property type="evidence" value="ECO:0007669"/>
    <property type="project" value="InterPro"/>
</dbReference>
<feature type="chain" id="PRO_5003545001" description="Serpin domain-containing protein" evidence="5">
    <location>
        <begin position="22"/>
        <end position="406"/>
    </location>
</feature>
<dbReference type="Ensembl" id="ENSOGAT00000029024.1">
    <property type="protein sequence ID" value="ENSOGAP00000015717.1"/>
    <property type="gene ID" value="ENSOGAG00000031119.1"/>
</dbReference>
<comment type="similarity">
    <text evidence="1 4">Belongs to the serpin family.</text>
</comment>
<dbReference type="PANTHER" id="PTHR11461">
    <property type="entry name" value="SERINE PROTEASE INHIBITOR, SERPIN"/>
    <property type="match status" value="1"/>
</dbReference>
<dbReference type="STRING" id="30611.ENSOGAP00000015717"/>
<organism evidence="7 8">
    <name type="scientific">Otolemur garnettii</name>
    <name type="common">Small-eared galago</name>
    <name type="synonym">Garnett's greater bushbaby</name>
    <dbReference type="NCBI Taxonomy" id="30611"/>
    <lineage>
        <taxon>Eukaryota</taxon>
        <taxon>Metazoa</taxon>
        <taxon>Chordata</taxon>
        <taxon>Craniata</taxon>
        <taxon>Vertebrata</taxon>
        <taxon>Euteleostomi</taxon>
        <taxon>Mammalia</taxon>
        <taxon>Eutheria</taxon>
        <taxon>Euarchontoglires</taxon>
        <taxon>Primates</taxon>
        <taxon>Strepsirrhini</taxon>
        <taxon>Lorisiformes</taxon>
        <taxon>Galagidae</taxon>
        <taxon>Otolemur</taxon>
    </lineage>
</organism>
<reference evidence="7" key="2">
    <citation type="submission" date="2025-08" db="UniProtKB">
        <authorList>
            <consortium name="Ensembl"/>
        </authorList>
    </citation>
    <scope>IDENTIFICATION</scope>
</reference>
<dbReference type="InterPro" id="IPR000215">
    <property type="entry name" value="Serpin_fam"/>
</dbReference>
<keyword evidence="3" id="KW-0325">Glycoprotein</keyword>
<evidence type="ECO:0000256" key="1">
    <source>
        <dbReference type="ARBA" id="ARBA00009500"/>
    </source>
</evidence>
<dbReference type="SMART" id="SM00093">
    <property type="entry name" value="SERPIN"/>
    <property type="match status" value="1"/>
</dbReference>
<evidence type="ECO:0000259" key="6">
    <source>
        <dbReference type="SMART" id="SM00093"/>
    </source>
</evidence>
<dbReference type="Proteomes" id="UP000005225">
    <property type="component" value="Unassembled WGS sequence"/>
</dbReference>
<dbReference type="GO" id="GO:0005615">
    <property type="term" value="C:extracellular space"/>
    <property type="evidence" value="ECO:0007669"/>
    <property type="project" value="InterPro"/>
</dbReference>
<name>H0XHX7_OTOGA</name>
<dbReference type="eggNOG" id="KOG2392">
    <property type="taxonomic scope" value="Eukaryota"/>
</dbReference>
<reference evidence="7" key="3">
    <citation type="submission" date="2025-09" db="UniProtKB">
        <authorList>
            <consortium name="Ensembl"/>
        </authorList>
    </citation>
    <scope>IDENTIFICATION</scope>
</reference>
<dbReference type="InterPro" id="IPR042178">
    <property type="entry name" value="Serpin_sf_1"/>
</dbReference>
<dbReference type="InterPro" id="IPR036186">
    <property type="entry name" value="Serpin_sf"/>
</dbReference>
<sequence length="406" mass="45985">MARPILPLLLLVAGLGHHACGQRAFETPIRGTLSASSTSLNNSHLAFSLYRQLVAPDPETNVLFSPLSFSLPLTLLALYAKPEASAKILQGLGIPLAKVSPERAHVYYSQQLRSLLPSPDGCQIDMDSVLFVDKTWKMLQKFIETAQTLYRTDVFYTSFKNEDFAKYEMDFFMKKKSNGKVGNIVQAFGLDTALILANYILFKGKWKHGFNPELTEKRPFSVNNKITIQVPMMQGLGRFQVQRFVHLHSTVLRMPYMCNSTAIFILPDKGKVREAEEAVMKESFDTWTQSYPLRKKRLYFPKFFLSSNIQLDKFLPTVGISDMFSYHAGLSGFSLDIRPIKLAYAEQSAELTVQEEGTAGDPNDLQFLDKDYLPALHFNRPFLMLVFEDSSRSLFFVGKVVTPKEI</sequence>
<dbReference type="InParanoid" id="H0XHX7"/>
<protein>
    <recommendedName>
        <fullName evidence="6">Serpin domain-containing protein</fullName>
    </recommendedName>
</protein>
<reference evidence="8" key="1">
    <citation type="submission" date="2011-03" db="EMBL/GenBank/DDBJ databases">
        <title>Version 3 of the genome sequence of Otolemur garnettii (Bushbaby).</title>
        <authorList>
            <consortium name="The Broad Institute Genome Sequencing Platform"/>
            <person name="Di Palma F."/>
            <person name="Johnson J."/>
            <person name="Lander E.S."/>
            <person name="Lindblad-Toh K."/>
            <person name="Jaffe D.B."/>
            <person name="Gnerre S."/>
            <person name="MacCallum I."/>
            <person name="Przybylski D."/>
            <person name="Ribeiro F.J."/>
            <person name="Burton J.N."/>
            <person name="Walker B.J."/>
            <person name="Sharpe T."/>
            <person name="Hall G."/>
        </authorList>
    </citation>
    <scope>NUCLEOTIDE SEQUENCE [LARGE SCALE GENOMIC DNA]</scope>
</reference>
<dbReference type="HOGENOM" id="CLU_023330_2_1_1"/>
<keyword evidence="2 5" id="KW-0732">Signal</keyword>
<evidence type="ECO:0000256" key="3">
    <source>
        <dbReference type="ARBA" id="ARBA00023180"/>
    </source>
</evidence>
<evidence type="ECO:0000256" key="4">
    <source>
        <dbReference type="RuleBase" id="RU000411"/>
    </source>
</evidence>
<evidence type="ECO:0000256" key="5">
    <source>
        <dbReference type="SAM" id="SignalP"/>
    </source>
</evidence>
<dbReference type="Pfam" id="PF00079">
    <property type="entry name" value="Serpin"/>
    <property type="match status" value="1"/>
</dbReference>
<dbReference type="AlphaFoldDB" id="H0XHX7"/>
<evidence type="ECO:0000313" key="7">
    <source>
        <dbReference type="Ensembl" id="ENSOGAP00000015717.1"/>
    </source>
</evidence>
<dbReference type="GeneTree" id="ENSGT00940000164621"/>
<evidence type="ECO:0000256" key="2">
    <source>
        <dbReference type="ARBA" id="ARBA00022729"/>
    </source>
</evidence>
<dbReference type="InterPro" id="IPR023795">
    <property type="entry name" value="Serpin_CS"/>
</dbReference>
<dbReference type="OMA" id="ANPGKNI"/>
<dbReference type="Gene3D" id="2.10.310.10">
    <property type="entry name" value="Serpins superfamily"/>
    <property type="match status" value="1"/>
</dbReference>
<feature type="signal peptide" evidence="5">
    <location>
        <begin position="1"/>
        <end position="21"/>
    </location>
</feature>
<dbReference type="Gene3D" id="3.30.497.10">
    <property type="entry name" value="Antithrombin, subunit I, domain 2"/>
    <property type="match status" value="1"/>
</dbReference>
<dbReference type="InterPro" id="IPR042185">
    <property type="entry name" value="Serpin_sf_2"/>
</dbReference>
<dbReference type="PROSITE" id="PS00284">
    <property type="entry name" value="SERPIN"/>
    <property type="match status" value="1"/>
</dbReference>
<evidence type="ECO:0000313" key="8">
    <source>
        <dbReference type="Proteomes" id="UP000005225"/>
    </source>
</evidence>
<feature type="domain" description="Serpin" evidence="6">
    <location>
        <begin position="47"/>
        <end position="403"/>
    </location>
</feature>
<dbReference type="InterPro" id="IPR023796">
    <property type="entry name" value="Serpin_dom"/>
</dbReference>
<dbReference type="FunFam" id="2.30.39.10:FF:000003">
    <property type="entry name" value="alpha-1-antitrypsin isoform X1"/>
    <property type="match status" value="1"/>
</dbReference>
<dbReference type="SUPFAM" id="SSF56574">
    <property type="entry name" value="Serpins"/>
    <property type="match status" value="1"/>
</dbReference>